<dbReference type="EC" id="3.2.2.22" evidence="1"/>
<dbReference type="EnsemblPlants" id="TraesCS4B02G388100.1">
    <property type="protein sequence ID" value="TraesCS4B02G388100.1.cds1"/>
    <property type="gene ID" value="TraesCS4B02G388100"/>
</dbReference>
<evidence type="ECO:0000256" key="1">
    <source>
        <dbReference type="RuleBase" id="RU004915"/>
    </source>
</evidence>
<dbReference type="GO" id="GO:0030598">
    <property type="term" value="F:rRNA N-glycosylase activity"/>
    <property type="evidence" value="ECO:0007669"/>
    <property type="project" value="UniProtKB-EC"/>
</dbReference>
<dbReference type="PANTHER" id="PTHR33453">
    <property type="match status" value="1"/>
</dbReference>
<dbReference type="Gramene" id="TraesJUL4B03G02428590.1">
    <property type="protein sequence ID" value="TraesJUL4B03G02428590.1.CDS1"/>
    <property type="gene ID" value="TraesJUL4B03G02428590"/>
</dbReference>
<accession>A0A3B6IZZ5</accession>
<keyword evidence="2" id="KW-0732">Signal</keyword>
<dbReference type="Gramene" id="TraesLAC4B03G02362860.1">
    <property type="protein sequence ID" value="TraesLAC4B03G02362860.1.CDS1"/>
    <property type="gene ID" value="TraesLAC4B03G02362860"/>
</dbReference>
<comment type="catalytic activity">
    <reaction evidence="1">
        <text>Endohydrolysis of the N-glycosidic bond at one specific adenosine on the 28S rRNA.</text>
        <dbReference type="EC" id="3.2.2.22"/>
    </reaction>
</comment>
<keyword evidence="1" id="KW-0800">Toxin</keyword>
<dbReference type="Gramene" id="TraesCLE_scaffold_030061_01G000300.1">
    <property type="protein sequence ID" value="TraesCLE_scaffold_030061_01G000300.1"/>
    <property type="gene ID" value="TraesCLE_scaffold_030061_01G000300"/>
</dbReference>
<evidence type="ECO:0000313" key="3">
    <source>
        <dbReference type="EnsemblPlants" id="TraesCS4B02G388100.1.cds1"/>
    </source>
</evidence>
<dbReference type="InterPro" id="IPR001574">
    <property type="entry name" value="Ribosome_inactivat_prot"/>
</dbReference>
<dbReference type="GO" id="GO:0006952">
    <property type="term" value="P:defense response"/>
    <property type="evidence" value="ECO:0007669"/>
    <property type="project" value="UniProtKB-KW"/>
</dbReference>
<dbReference type="InterPro" id="IPR036041">
    <property type="entry name" value="Ribosome-inact_prot_sf"/>
</dbReference>
<feature type="signal peptide" evidence="2">
    <location>
        <begin position="1"/>
        <end position="17"/>
    </location>
</feature>
<sequence>MAAFLLFLLLALAASSSEHGGAVAVADDPPAALTILTLHGSPENTSLAVQTHDLSLAGFTDESLHWHAFPGHEHLIPTSKPLPFGSSYSELIGGLANLPGLPLGRDAMVQAVRVLSAYDPAADVEPVKRALAAVKVMICESGRLKPVREAVRSGWDSESRVAPEHLPYIEHWDTMSYEIIRANRTDKWEDGPFTKMLETQANIRSKEEAVAVMNVLMDADFEQVLKAHAIPINLQ</sequence>
<name>A0A3B6IZZ5_WHEAT</name>
<organism evidence="3">
    <name type="scientific">Triticum aestivum</name>
    <name type="common">Wheat</name>
    <dbReference type="NCBI Taxonomy" id="4565"/>
    <lineage>
        <taxon>Eukaryota</taxon>
        <taxon>Viridiplantae</taxon>
        <taxon>Streptophyta</taxon>
        <taxon>Embryophyta</taxon>
        <taxon>Tracheophyta</taxon>
        <taxon>Spermatophyta</taxon>
        <taxon>Magnoliopsida</taxon>
        <taxon>Liliopsida</taxon>
        <taxon>Poales</taxon>
        <taxon>Poaceae</taxon>
        <taxon>BOP clade</taxon>
        <taxon>Pooideae</taxon>
        <taxon>Triticodae</taxon>
        <taxon>Triticeae</taxon>
        <taxon>Triticinae</taxon>
        <taxon>Triticum</taxon>
    </lineage>
</organism>
<dbReference type="RefSeq" id="XP_044372039.1">
    <property type="nucleotide sequence ID" value="XM_044516104.1"/>
</dbReference>
<comment type="similarity">
    <text evidence="1">Belongs to the ribosome-inactivating protein family.</text>
</comment>
<dbReference type="PANTHER" id="PTHR33453:SF28">
    <property type="entry name" value="RRNA N-GLYCOSYLASE"/>
    <property type="match status" value="1"/>
</dbReference>
<dbReference type="SUPFAM" id="SSF56371">
    <property type="entry name" value="Ribosome inactivating proteins (RIP)"/>
    <property type="match status" value="1"/>
</dbReference>
<dbReference type="GO" id="GO:0090729">
    <property type="term" value="F:toxin activity"/>
    <property type="evidence" value="ECO:0007669"/>
    <property type="project" value="UniProtKB-KW"/>
</dbReference>
<proteinExistence type="inferred from homology"/>
<dbReference type="InterPro" id="IPR016138">
    <property type="entry name" value="Ribosome_inactivat_prot_sub1"/>
</dbReference>
<dbReference type="Gramene" id="TraesCS4B03G0990500.1">
    <property type="protein sequence ID" value="TraesCS4B03G0990500.1.CDS1"/>
    <property type="gene ID" value="TraesCS4B03G0990500"/>
</dbReference>
<dbReference type="Gramene" id="TraesPARA_EIv1.0_1405740.1">
    <property type="protein sequence ID" value="TraesPARA_EIv1.0_1405740.1.CDS1"/>
    <property type="gene ID" value="TraesPARA_EIv1.0_1405740"/>
</dbReference>
<dbReference type="Pfam" id="PF00161">
    <property type="entry name" value="RIP"/>
    <property type="match status" value="1"/>
</dbReference>
<dbReference type="OrthoDB" id="666942at2759"/>
<keyword evidence="1" id="KW-0611">Plant defense</keyword>
<evidence type="ECO:0000313" key="4">
    <source>
        <dbReference type="Proteomes" id="UP000019116"/>
    </source>
</evidence>
<dbReference type="Gramene" id="TraesCS4B02G388100.1">
    <property type="protein sequence ID" value="TraesCS4B02G388100.1.cds1"/>
    <property type="gene ID" value="TraesCS4B02G388100"/>
</dbReference>
<dbReference type="Gene3D" id="3.40.420.10">
    <property type="entry name" value="Ricin (A subunit), domain 1"/>
    <property type="match status" value="1"/>
</dbReference>
<dbReference type="Gramene" id="TraesMAC4B03G02407870.1">
    <property type="protein sequence ID" value="TraesMAC4B03G02407870.1.CDS1"/>
    <property type="gene ID" value="TraesMAC4B03G02407870"/>
</dbReference>
<dbReference type="Proteomes" id="UP000019116">
    <property type="component" value="Chromosome 4B"/>
</dbReference>
<dbReference type="AlphaFoldDB" id="A0A3B6IZZ5"/>
<protein>
    <recommendedName>
        <fullName evidence="1">rRNA N-glycosylase</fullName>
        <ecNumber evidence="1">3.2.2.22</ecNumber>
    </recommendedName>
</protein>
<gene>
    <name evidence="3" type="primary">LOC123094026</name>
</gene>
<dbReference type="Gramene" id="TraesSYM4B03G02436730.1">
    <property type="protein sequence ID" value="TraesSYM4B03G02436730.1.CDS1"/>
    <property type="gene ID" value="TraesSYM4B03G02436730"/>
</dbReference>
<dbReference type="GO" id="GO:0017148">
    <property type="term" value="P:negative regulation of translation"/>
    <property type="evidence" value="ECO:0007669"/>
    <property type="project" value="UniProtKB-KW"/>
</dbReference>
<evidence type="ECO:0000256" key="2">
    <source>
        <dbReference type="SAM" id="SignalP"/>
    </source>
</evidence>
<dbReference type="SMR" id="A0A3B6IZZ5"/>
<reference evidence="3" key="2">
    <citation type="submission" date="2018-10" db="UniProtKB">
        <authorList>
            <consortium name="EnsemblPlants"/>
        </authorList>
    </citation>
    <scope>IDENTIFICATION</scope>
</reference>
<feature type="chain" id="PRO_5043175974" description="rRNA N-glycosylase" evidence="2">
    <location>
        <begin position="18"/>
        <end position="235"/>
    </location>
</feature>
<dbReference type="GeneID" id="123094026"/>
<keyword evidence="1" id="KW-0378">Hydrolase</keyword>
<keyword evidence="4" id="KW-1185">Reference proteome</keyword>
<dbReference type="OMA" id="RTDKWED"/>
<reference evidence="3" key="1">
    <citation type="submission" date="2018-08" db="EMBL/GenBank/DDBJ databases">
        <authorList>
            <person name="Rossello M."/>
        </authorList>
    </citation>
    <scope>NUCLEOTIDE SEQUENCE [LARGE SCALE GENOMIC DNA]</scope>
    <source>
        <strain evidence="3">cv. Chinese Spring</strain>
    </source>
</reference>
<keyword evidence="1" id="KW-0652">Protein synthesis inhibitor</keyword>